<organism evidence="1 2">
    <name type="scientific">candidate division WOR-3 bacterium RBG_13_43_14</name>
    <dbReference type="NCBI Taxonomy" id="1802590"/>
    <lineage>
        <taxon>Bacteria</taxon>
        <taxon>Bacteria division WOR-3</taxon>
    </lineage>
</organism>
<dbReference type="Proteomes" id="UP000177025">
    <property type="component" value="Unassembled WGS sequence"/>
</dbReference>
<protein>
    <submittedName>
        <fullName evidence="1">Uncharacterized protein</fullName>
    </submittedName>
</protein>
<name>A0A1F4UAM5_UNCW3</name>
<dbReference type="AlphaFoldDB" id="A0A1F4UAM5"/>
<proteinExistence type="predicted"/>
<dbReference type="EMBL" id="MEUM01000087">
    <property type="protein sequence ID" value="OGC41998.1"/>
    <property type="molecule type" value="Genomic_DNA"/>
</dbReference>
<evidence type="ECO:0000313" key="2">
    <source>
        <dbReference type="Proteomes" id="UP000177025"/>
    </source>
</evidence>
<gene>
    <name evidence="1" type="ORF">A2Y85_06995</name>
</gene>
<reference evidence="1 2" key="1">
    <citation type="journal article" date="2016" name="Nat. Commun.">
        <title>Thousands of microbial genomes shed light on interconnected biogeochemical processes in an aquifer system.</title>
        <authorList>
            <person name="Anantharaman K."/>
            <person name="Brown C.T."/>
            <person name="Hug L.A."/>
            <person name="Sharon I."/>
            <person name="Castelle C.J."/>
            <person name="Probst A.J."/>
            <person name="Thomas B.C."/>
            <person name="Singh A."/>
            <person name="Wilkins M.J."/>
            <person name="Karaoz U."/>
            <person name="Brodie E.L."/>
            <person name="Williams K.H."/>
            <person name="Hubbard S.S."/>
            <person name="Banfield J.F."/>
        </authorList>
    </citation>
    <scope>NUCLEOTIDE SEQUENCE [LARGE SCALE GENOMIC DNA]</scope>
</reference>
<accession>A0A1F4UAM5</accession>
<comment type="caution">
    <text evidence="1">The sequence shown here is derived from an EMBL/GenBank/DDBJ whole genome shotgun (WGS) entry which is preliminary data.</text>
</comment>
<evidence type="ECO:0000313" key="1">
    <source>
        <dbReference type="EMBL" id="OGC41998.1"/>
    </source>
</evidence>
<sequence length="149" mass="17514">MPDHPNYSPLILQKFVENIQTFLEFIVSNRHEFVYQSKTLAQDIKYKFDRLLPIFPLIQKSIETTPANQFLDAGLLSRNVYLQYENFEKNYNSIFNELPSVDEKIDNSYNIVPRILDNANIFLKALSILIPETNHIIDFNTYFCANLFV</sequence>